<keyword evidence="2" id="KW-0547">Nucleotide-binding</keyword>
<dbReference type="InterPro" id="IPR001932">
    <property type="entry name" value="PPM-type_phosphatase-like_dom"/>
</dbReference>
<keyword evidence="3" id="KW-0067">ATP-binding</keyword>
<dbReference type="InterPro" id="IPR027443">
    <property type="entry name" value="IPNS-like_sf"/>
</dbReference>
<protein>
    <submittedName>
        <fullName evidence="7">Phosphatase 2C (PP2C)-like protein</fullName>
    </submittedName>
</protein>
<dbReference type="AlphaFoldDB" id="A0A1R3JQL8"/>
<dbReference type="GO" id="GO:0005524">
    <property type="term" value="F:ATP binding"/>
    <property type="evidence" value="ECO:0007669"/>
    <property type="project" value="UniProtKB-KW"/>
</dbReference>
<dbReference type="InterPro" id="IPR036457">
    <property type="entry name" value="PPM-type-like_dom_sf"/>
</dbReference>
<dbReference type="GO" id="GO:0006418">
    <property type="term" value="P:tRNA aminoacylation for protein translation"/>
    <property type="evidence" value="ECO:0007669"/>
    <property type="project" value="InterPro"/>
</dbReference>
<dbReference type="Pfam" id="PF00481">
    <property type="entry name" value="PP2C"/>
    <property type="match status" value="1"/>
</dbReference>
<evidence type="ECO:0000256" key="5">
    <source>
        <dbReference type="ARBA" id="ARBA00023146"/>
    </source>
</evidence>
<reference evidence="8" key="1">
    <citation type="submission" date="2013-09" db="EMBL/GenBank/DDBJ databases">
        <title>Corchorus olitorius genome sequencing.</title>
        <authorList>
            <person name="Alam M."/>
            <person name="Haque M.S."/>
            <person name="Islam M.S."/>
            <person name="Emdad E.M."/>
            <person name="Islam M.M."/>
            <person name="Ahmed B."/>
            <person name="Halim A."/>
            <person name="Hossen Q.M.M."/>
            <person name="Hossain M.Z."/>
            <person name="Ahmed R."/>
            <person name="Khan M.M."/>
            <person name="Islam R."/>
            <person name="Rashid M.M."/>
            <person name="Khan S.A."/>
            <person name="Rahman M.S."/>
            <person name="Alam M."/>
            <person name="Yahiya A.S."/>
            <person name="Khan M.S."/>
            <person name="Azam M.S."/>
            <person name="Haque T."/>
            <person name="Lashkar M.Z.H."/>
            <person name="Akhand A.I."/>
            <person name="Morshed G."/>
            <person name="Roy S."/>
            <person name="Uddin K.S."/>
            <person name="Rabeya T."/>
            <person name="Hossain A.S."/>
            <person name="Chowdhury A."/>
            <person name="Snigdha A.R."/>
            <person name="Mortoza M.S."/>
            <person name="Matin S.A."/>
            <person name="Hoque S.M.E."/>
            <person name="Islam M.K."/>
            <person name="Roy D.K."/>
            <person name="Haider R."/>
            <person name="Moosa M.M."/>
            <person name="Elias S.M."/>
            <person name="Hasan A.M."/>
            <person name="Jahan S."/>
            <person name="Shafiuddin M."/>
            <person name="Mahmood N."/>
            <person name="Shommy N.S."/>
        </authorList>
    </citation>
    <scope>NUCLEOTIDE SEQUENCE [LARGE SCALE GENOMIC DNA]</scope>
    <source>
        <strain evidence="8">cv. O-4</strain>
    </source>
</reference>
<proteinExistence type="predicted"/>
<evidence type="ECO:0000256" key="1">
    <source>
        <dbReference type="ARBA" id="ARBA00022598"/>
    </source>
</evidence>
<comment type="caution">
    <text evidence="7">The sequence shown here is derived from an EMBL/GenBank/DDBJ whole genome shotgun (WGS) entry which is preliminary data.</text>
</comment>
<dbReference type="GO" id="GO:0004812">
    <property type="term" value="F:aminoacyl-tRNA ligase activity"/>
    <property type="evidence" value="ECO:0007669"/>
    <property type="project" value="UniProtKB-KW"/>
</dbReference>
<dbReference type="STRING" id="93759.A0A1R3JQL8"/>
<keyword evidence="8" id="KW-1185">Reference proteome</keyword>
<keyword evidence="4" id="KW-0648">Protein biosynthesis</keyword>
<evidence type="ECO:0000256" key="4">
    <source>
        <dbReference type="ARBA" id="ARBA00022917"/>
    </source>
</evidence>
<evidence type="ECO:0000313" key="8">
    <source>
        <dbReference type="Proteomes" id="UP000187203"/>
    </source>
</evidence>
<dbReference type="SUPFAM" id="SSF51197">
    <property type="entry name" value="Clavaminate synthase-like"/>
    <property type="match status" value="1"/>
</dbReference>
<dbReference type="SUPFAM" id="SSF50677">
    <property type="entry name" value="ValRS/IleRS/LeuRS editing domain"/>
    <property type="match status" value="1"/>
</dbReference>
<organism evidence="7 8">
    <name type="scientific">Corchorus olitorius</name>
    <dbReference type="NCBI Taxonomy" id="93759"/>
    <lineage>
        <taxon>Eukaryota</taxon>
        <taxon>Viridiplantae</taxon>
        <taxon>Streptophyta</taxon>
        <taxon>Embryophyta</taxon>
        <taxon>Tracheophyta</taxon>
        <taxon>Spermatophyta</taxon>
        <taxon>Magnoliopsida</taxon>
        <taxon>eudicotyledons</taxon>
        <taxon>Gunneridae</taxon>
        <taxon>Pentapetalae</taxon>
        <taxon>rosids</taxon>
        <taxon>malvids</taxon>
        <taxon>Malvales</taxon>
        <taxon>Malvaceae</taxon>
        <taxon>Grewioideae</taxon>
        <taxon>Apeibeae</taxon>
        <taxon>Corchorus</taxon>
    </lineage>
</organism>
<evidence type="ECO:0000256" key="2">
    <source>
        <dbReference type="ARBA" id="ARBA00022741"/>
    </source>
</evidence>
<keyword evidence="5" id="KW-0030">Aminoacyl-tRNA synthetase</keyword>
<name>A0A1R3JQL8_9ROSI</name>
<evidence type="ECO:0000256" key="3">
    <source>
        <dbReference type="ARBA" id="ARBA00022840"/>
    </source>
</evidence>
<sequence length="449" mass="51406">MIAGNHKGHSNTVTVHNWPPRHPPLRLGLDCHGLPVEHEIDRRLSFTILLSNFEAVKTTSLDAGAFVAWSTTPWSLRSNLALGVNSSFVYSKGAAQVMKHLTEECSSPFLPWYLPFLLQKIKHIVLPDPMRLLARSNGRCKSCLHQAVVNSHTPRKSLGFFLCPKSDKVVTPPAELVDDCSPRIYPDFTWLMLLEFTQKHYRADMSTLEVFSNWVQQKYSQAIEVSFTSSVPSIFMSSNMSYDLVQNDEMMHGHRGWIEVAIFGDSKEVYWHDRRIDSVSNAEQILMFATNYDGNQEQFALTNFWVHGWCCDYKKQPTYCWTLKWNYVRLSLTSNYLRMAYNLSRDHKPDLETEKERILKAGGFIHTGHVSGSLNARDSRCVISGKRQLFVDGLTISLDHGILLSFNLGQGQSSPSLLHLSELKLICLRRRFFINMMHSSNIYQAKQKL</sequence>
<feature type="domain" description="PPM-type phosphatase" evidence="6">
    <location>
        <begin position="341"/>
        <end position="375"/>
    </location>
</feature>
<dbReference type="Gene3D" id="2.60.120.330">
    <property type="entry name" value="B-lactam Antibiotic, Isopenicillin N Synthase, Chain"/>
    <property type="match status" value="1"/>
</dbReference>
<evidence type="ECO:0000313" key="7">
    <source>
        <dbReference type="EMBL" id="OMO97159.1"/>
    </source>
</evidence>
<dbReference type="EMBL" id="AWUE01015464">
    <property type="protein sequence ID" value="OMO97159.1"/>
    <property type="molecule type" value="Genomic_DNA"/>
</dbReference>
<keyword evidence="1" id="KW-0436">Ligase</keyword>
<dbReference type="Proteomes" id="UP000187203">
    <property type="component" value="Unassembled WGS sequence"/>
</dbReference>
<evidence type="ECO:0000259" key="6">
    <source>
        <dbReference type="Pfam" id="PF00481"/>
    </source>
</evidence>
<accession>A0A1R3JQL8</accession>
<dbReference type="InterPro" id="IPR009008">
    <property type="entry name" value="Val/Leu/Ile-tRNA-synth_edit"/>
</dbReference>
<gene>
    <name evidence="7" type="ORF">COLO4_14817</name>
</gene>
<dbReference type="GO" id="GO:0002161">
    <property type="term" value="F:aminoacyl-tRNA deacylase activity"/>
    <property type="evidence" value="ECO:0007669"/>
    <property type="project" value="InterPro"/>
</dbReference>
<dbReference type="Gene3D" id="3.60.40.10">
    <property type="entry name" value="PPM-type phosphatase domain"/>
    <property type="match status" value="1"/>
</dbReference>
<dbReference type="SUPFAM" id="SSF81606">
    <property type="entry name" value="PP2C-like"/>
    <property type="match status" value="1"/>
</dbReference>